<dbReference type="STRING" id="281362.AT959_08625"/>
<comment type="caution">
    <text evidence="2">The sequence shown here is derived from an EMBL/GenBank/DDBJ whole genome shotgun (WGS) entry which is preliminary data.</text>
</comment>
<sequence>MARVWATSSHSGTELLMLLAIADFSDDDGRAYPAVGTLAKKCRMTDRNARLILTKLRDSKELVVRFGEGPKGANQYLIANPLKGASPLKNSSALKHVSFTPEAGFREPLKPASANTSVNRQQPSEGKKRRSRSVEKTFAEWIDVVRASGEKPISDYFTVWDYCEGIGLPAEFVELAWLKFRDRYSSDENFKGKKYADWRRAFLNAVKDNWFKLWYRNGDAFLLTTAGQQAELETRGGE</sequence>
<gene>
    <name evidence="2" type="ORF">AT959_08625</name>
</gene>
<dbReference type="Pfam" id="PF13730">
    <property type="entry name" value="HTH_36"/>
    <property type="match status" value="1"/>
</dbReference>
<dbReference type="Proteomes" id="UP000070186">
    <property type="component" value="Unassembled WGS sequence"/>
</dbReference>
<keyword evidence="3" id="KW-1185">Reference proteome</keyword>
<evidence type="ECO:0000313" key="2">
    <source>
        <dbReference type="EMBL" id="KXB30784.1"/>
    </source>
</evidence>
<organism evidence="2 3">
    <name type="scientific">Dechloromonas denitrificans</name>
    <dbReference type="NCBI Taxonomy" id="281362"/>
    <lineage>
        <taxon>Bacteria</taxon>
        <taxon>Pseudomonadati</taxon>
        <taxon>Pseudomonadota</taxon>
        <taxon>Betaproteobacteria</taxon>
        <taxon>Rhodocyclales</taxon>
        <taxon>Azonexaceae</taxon>
        <taxon>Dechloromonas</taxon>
    </lineage>
</organism>
<feature type="region of interest" description="Disordered" evidence="1">
    <location>
        <begin position="105"/>
        <end position="132"/>
    </location>
</feature>
<accession>A0A133XIK7</accession>
<dbReference type="EMBL" id="LODL01000019">
    <property type="protein sequence ID" value="KXB30784.1"/>
    <property type="molecule type" value="Genomic_DNA"/>
</dbReference>
<evidence type="ECO:0000313" key="3">
    <source>
        <dbReference type="Proteomes" id="UP000070186"/>
    </source>
</evidence>
<proteinExistence type="predicted"/>
<feature type="compositionally biased region" description="Polar residues" evidence="1">
    <location>
        <begin position="113"/>
        <end position="124"/>
    </location>
</feature>
<dbReference type="AlphaFoldDB" id="A0A133XIK7"/>
<evidence type="ECO:0008006" key="4">
    <source>
        <dbReference type="Google" id="ProtNLM"/>
    </source>
</evidence>
<evidence type="ECO:0000256" key="1">
    <source>
        <dbReference type="SAM" id="MobiDB-lite"/>
    </source>
</evidence>
<name>A0A133XIK7_9RHOO</name>
<reference evidence="2 3" key="1">
    <citation type="submission" date="2015-12" db="EMBL/GenBank/DDBJ databases">
        <title>Nitrous oxide reduction kinetics distinguish bacteria harboring typical versus atypical NosZ.</title>
        <authorList>
            <person name="Yoon S."/>
            <person name="Nissen S."/>
            <person name="Park D."/>
            <person name="Sanford R.A."/>
            <person name="Loeffler F.E."/>
        </authorList>
    </citation>
    <scope>NUCLEOTIDE SEQUENCE [LARGE SCALE GENOMIC DNA]</scope>
    <source>
        <strain evidence="2 3">ATCC BAA-841</strain>
    </source>
</reference>
<protein>
    <recommendedName>
        <fullName evidence="4">Helix-turn-helix domain-containing protein</fullName>
    </recommendedName>
</protein>